<dbReference type="PANTHER" id="PTHR15710:SF240">
    <property type="entry name" value="RING-TYPE E3 UBIQUITIN TRANSFERASE"/>
    <property type="match status" value="1"/>
</dbReference>
<reference evidence="12 13" key="1">
    <citation type="journal article" date="2022" name="Nat. Genet.">
        <title>Improved pea reference genome and pan-genome highlight genomic features and evolutionary characteristics.</title>
        <authorList>
            <person name="Yang T."/>
            <person name="Liu R."/>
            <person name="Luo Y."/>
            <person name="Hu S."/>
            <person name="Wang D."/>
            <person name="Wang C."/>
            <person name="Pandey M.K."/>
            <person name="Ge S."/>
            <person name="Xu Q."/>
            <person name="Li N."/>
            <person name="Li G."/>
            <person name="Huang Y."/>
            <person name="Saxena R.K."/>
            <person name="Ji Y."/>
            <person name="Li M."/>
            <person name="Yan X."/>
            <person name="He Y."/>
            <person name="Liu Y."/>
            <person name="Wang X."/>
            <person name="Xiang C."/>
            <person name="Varshney R.K."/>
            <person name="Ding H."/>
            <person name="Gao S."/>
            <person name="Zong X."/>
        </authorList>
    </citation>
    <scope>NUCLEOTIDE SEQUENCE [LARGE SCALE GENOMIC DNA]</scope>
    <source>
        <strain evidence="12 13">cv. Zhongwan 6</strain>
    </source>
</reference>
<dbReference type="Pfam" id="PF14369">
    <property type="entry name" value="Zn_ribbon_19"/>
    <property type="match status" value="1"/>
</dbReference>
<dbReference type="GO" id="GO:0005737">
    <property type="term" value="C:cytoplasm"/>
    <property type="evidence" value="ECO:0007669"/>
    <property type="project" value="TreeGrafter"/>
</dbReference>
<dbReference type="InterPro" id="IPR001841">
    <property type="entry name" value="Znf_RING"/>
</dbReference>
<evidence type="ECO:0000256" key="6">
    <source>
        <dbReference type="ARBA" id="ARBA00022786"/>
    </source>
</evidence>
<dbReference type="GO" id="GO:0016567">
    <property type="term" value="P:protein ubiquitination"/>
    <property type="evidence" value="ECO:0007669"/>
    <property type="project" value="TreeGrafter"/>
</dbReference>
<protein>
    <recommendedName>
        <fullName evidence="2">RING-type E3 ubiquitin transferase</fullName>
        <ecNumber evidence="2">2.3.2.27</ecNumber>
    </recommendedName>
</protein>
<dbReference type="PROSITE" id="PS50089">
    <property type="entry name" value="ZF_RING_2"/>
    <property type="match status" value="1"/>
</dbReference>
<feature type="compositionally biased region" description="Acidic residues" evidence="9">
    <location>
        <begin position="204"/>
        <end position="221"/>
    </location>
</feature>
<evidence type="ECO:0000256" key="8">
    <source>
        <dbReference type="PROSITE-ProRule" id="PRU00175"/>
    </source>
</evidence>
<evidence type="ECO:0000256" key="10">
    <source>
        <dbReference type="SAM" id="SignalP"/>
    </source>
</evidence>
<evidence type="ECO:0000256" key="1">
    <source>
        <dbReference type="ARBA" id="ARBA00000900"/>
    </source>
</evidence>
<evidence type="ECO:0000313" key="12">
    <source>
        <dbReference type="EMBL" id="KAI5445422.1"/>
    </source>
</evidence>
<evidence type="ECO:0000256" key="4">
    <source>
        <dbReference type="ARBA" id="ARBA00022723"/>
    </source>
</evidence>
<keyword evidence="4" id="KW-0479">Metal-binding</keyword>
<evidence type="ECO:0000259" key="11">
    <source>
        <dbReference type="PROSITE" id="PS50089"/>
    </source>
</evidence>
<dbReference type="EMBL" id="JAMSHJ010000001">
    <property type="protein sequence ID" value="KAI5445422.1"/>
    <property type="molecule type" value="Genomic_DNA"/>
</dbReference>
<feature type="region of interest" description="Disordered" evidence="9">
    <location>
        <begin position="204"/>
        <end position="223"/>
    </location>
</feature>
<dbReference type="GO" id="GO:0061630">
    <property type="term" value="F:ubiquitin protein ligase activity"/>
    <property type="evidence" value="ECO:0007669"/>
    <property type="project" value="UniProtKB-EC"/>
</dbReference>
<dbReference type="SUPFAM" id="SSF57850">
    <property type="entry name" value="RING/U-box"/>
    <property type="match status" value="1"/>
</dbReference>
<dbReference type="AlphaFoldDB" id="A0A9D5BL24"/>
<dbReference type="PANTHER" id="PTHR15710">
    <property type="entry name" value="E3 UBIQUITIN-PROTEIN LIGASE PRAJA"/>
    <property type="match status" value="1"/>
</dbReference>
<comment type="caution">
    <text evidence="12">The sequence shown here is derived from an EMBL/GenBank/DDBJ whole genome shotgun (WGS) entry which is preliminary data.</text>
</comment>
<dbReference type="InterPro" id="IPR013083">
    <property type="entry name" value="Znf_RING/FYVE/PHD"/>
</dbReference>
<feature type="domain" description="RING-type" evidence="11">
    <location>
        <begin position="158"/>
        <end position="199"/>
    </location>
</feature>
<keyword evidence="5 8" id="KW-0863">Zinc-finger</keyword>
<dbReference type="SMART" id="SM00184">
    <property type="entry name" value="RING"/>
    <property type="match status" value="1"/>
</dbReference>
<dbReference type="Gene3D" id="3.30.40.10">
    <property type="entry name" value="Zinc/RING finger domain, C3HC4 (zinc finger)"/>
    <property type="match status" value="1"/>
</dbReference>
<dbReference type="GO" id="GO:0008270">
    <property type="term" value="F:zinc ion binding"/>
    <property type="evidence" value="ECO:0007669"/>
    <property type="project" value="UniProtKB-KW"/>
</dbReference>
<feature type="non-terminal residue" evidence="12">
    <location>
        <position position="1"/>
    </location>
</feature>
<feature type="signal peptide" evidence="10">
    <location>
        <begin position="1"/>
        <end position="25"/>
    </location>
</feature>
<dbReference type="InterPro" id="IPR039525">
    <property type="entry name" value="RNF126-like_zinc-ribbon"/>
</dbReference>
<keyword evidence="7" id="KW-0862">Zinc</keyword>
<feature type="region of interest" description="Disordered" evidence="9">
    <location>
        <begin position="262"/>
        <end position="282"/>
    </location>
</feature>
<dbReference type="Pfam" id="PF13639">
    <property type="entry name" value="zf-RING_2"/>
    <property type="match status" value="1"/>
</dbReference>
<sequence length="282" mass="31299">EVRCLWVPFYLSLFLKLHFPFLTLPSPTHNKLDNRFNSTPTYSTAMTTAPPPTPPPELKTYWCHECDMSVSLTSSPSPSPLLCPQCHTHFLELMDSPFSQNDADSFLPSSSLFDVLFQDALLLLAPSPPKTSIETIIPIITVTPTLLSLLDPNGVVLCAVCKDAISVDEEAKQLPCDHLYHADCITPWLCLRSSCPLCRFRISEEEEEEDENEEDDEDDVNGADVMREMIVRMSELSEDDFYGLRITLNHIASRHALLHSNALGGGDNTDASEIGGDVDGES</sequence>
<keyword evidence="10" id="KW-0732">Signal</keyword>
<gene>
    <name evidence="12" type="ORF">KIW84_013600</name>
</gene>
<dbReference type="Proteomes" id="UP001058974">
    <property type="component" value="Chromosome 1"/>
</dbReference>
<keyword evidence="13" id="KW-1185">Reference proteome</keyword>
<dbReference type="Gramene" id="Psat01G0360000-T1">
    <property type="protein sequence ID" value="KAI5445422.1"/>
    <property type="gene ID" value="KIW84_013600"/>
</dbReference>
<proteinExistence type="predicted"/>
<evidence type="ECO:0000256" key="9">
    <source>
        <dbReference type="SAM" id="MobiDB-lite"/>
    </source>
</evidence>
<name>A0A9D5BL24_PEA</name>
<evidence type="ECO:0000256" key="2">
    <source>
        <dbReference type="ARBA" id="ARBA00012483"/>
    </source>
</evidence>
<evidence type="ECO:0000256" key="5">
    <source>
        <dbReference type="ARBA" id="ARBA00022771"/>
    </source>
</evidence>
<dbReference type="EC" id="2.3.2.27" evidence="2"/>
<keyword evidence="6" id="KW-0833">Ubl conjugation pathway</keyword>
<comment type="catalytic activity">
    <reaction evidence="1">
        <text>S-ubiquitinyl-[E2 ubiquitin-conjugating enzyme]-L-cysteine + [acceptor protein]-L-lysine = [E2 ubiquitin-conjugating enzyme]-L-cysteine + N(6)-ubiquitinyl-[acceptor protein]-L-lysine.</text>
        <dbReference type="EC" id="2.3.2.27"/>
    </reaction>
</comment>
<organism evidence="12 13">
    <name type="scientific">Pisum sativum</name>
    <name type="common">Garden pea</name>
    <name type="synonym">Lathyrus oleraceus</name>
    <dbReference type="NCBI Taxonomy" id="3888"/>
    <lineage>
        <taxon>Eukaryota</taxon>
        <taxon>Viridiplantae</taxon>
        <taxon>Streptophyta</taxon>
        <taxon>Embryophyta</taxon>
        <taxon>Tracheophyta</taxon>
        <taxon>Spermatophyta</taxon>
        <taxon>Magnoliopsida</taxon>
        <taxon>eudicotyledons</taxon>
        <taxon>Gunneridae</taxon>
        <taxon>Pentapetalae</taxon>
        <taxon>rosids</taxon>
        <taxon>fabids</taxon>
        <taxon>Fabales</taxon>
        <taxon>Fabaceae</taxon>
        <taxon>Papilionoideae</taxon>
        <taxon>50 kb inversion clade</taxon>
        <taxon>NPAAA clade</taxon>
        <taxon>Hologalegina</taxon>
        <taxon>IRL clade</taxon>
        <taxon>Fabeae</taxon>
        <taxon>Lathyrus</taxon>
    </lineage>
</organism>
<evidence type="ECO:0000256" key="3">
    <source>
        <dbReference type="ARBA" id="ARBA00022679"/>
    </source>
</evidence>
<accession>A0A9D5BL24</accession>
<evidence type="ECO:0000256" key="7">
    <source>
        <dbReference type="ARBA" id="ARBA00022833"/>
    </source>
</evidence>
<keyword evidence="3" id="KW-0808">Transferase</keyword>
<evidence type="ECO:0000313" key="13">
    <source>
        <dbReference type="Proteomes" id="UP001058974"/>
    </source>
</evidence>
<feature type="chain" id="PRO_5039196414" description="RING-type E3 ubiquitin transferase" evidence="10">
    <location>
        <begin position="26"/>
        <end position="282"/>
    </location>
</feature>